<keyword evidence="1" id="KW-1133">Transmembrane helix</keyword>
<sequence>MLCHFVEVCLHADIVLRGLIILFTVCQSVYGLIITSHHCDQGKEQLEQQEVGGGNVAPSFSLSPSFCHQKLIPLGHVIHLFEKQGEVEVGVQEMKVRAVTVSDEGDVSDYLLSCFGKMNEIGLMRHATKDNASCVFPPRR</sequence>
<proteinExistence type="predicted"/>
<accession>A0AAV4MN93</accession>
<keyword evidence="1" id="KW-0472">Membrane</keyword>
<organism evidence="2 3">
    <name type="scientific">Caerostris darwini</name>
    <dbReference type="NCBI Taxonomy" id="1538125"/>
    <lineage>
        <taxon>Eukaryota</taxon>
        <taxon>Metazoa</taxon>
        <taxon>Ecdysozoa</taxon>
        <taxon>Arthropoda</taxon>
        <taxon>Chelicerata</taxon>
        <taxon>Arachnida</taxon>
        <taxon>Araneae</taxon>
        <taxon>Araneomorphae</taxon>
        <taxon>Entelegynae</taxon>
        <taxon>Araneoidea</taxon>
        <taxon>Araneidae</taxon>
        <taxon>Caerostris</taxon>
    </lineage>
</organism>
<keyword evidence="1" id="KW-0812">Transmembrane</keyword>
<gene>
    <name evidence="2" type="ORF">CDAR_243291</name>
</gene>
<dbReference type="AlphaFoldDB" id="A0AAV4MN93"/>
<reference evidence="2 3" key="1">
    <citation type="submission" date="2021-06" db="EMBL/GenBank/DDBJ databases">
        <title>Caerostris darwini draft genome.</title>
        <authorList>
            <person name="Kono N."/>
            <person name="Arakawa K."/>
        </authorList>
    </citation>
    <scope>NUCLEOTIDE SEQUENCE [LARGE SCALE GENOMIC DNA]</scope>
</reference>
<dbReference type="EMBL" id="BPLQ01000598">
    <property type="protein sequence ID" value="GIX73310.1"/>
    <property type="molecule type" value="Genomic_DNA"/>
</dbReference>
<evidence type="ECO:0000313" key="2">
    <source>
        <dbReference type="EMBL" id="GIX73310.1"/>
    </source>
</evidence>
<keyword evidence="3" id="KW-1185">Reference proteome</keyword>
<feature type="transmembrane region" description="Helical" evidence="1">
    <location>
        <begin position="14"/>
        <end position="33"/>
    </location>
</feature>
<comment type="caution">
    <text evidence="2">The sequence shown here is derived from an EMBL/GenBank/DDBJ whole genome shotgun (WGS) entry which is preliminary data.</text>
</comment>
<protein>
    <submittedName>
        <fullName evidence="2">Uncharacterized protein</fullName>
    </submittedName>
</protein>
<dbReference type="Proteomes" id="UP001054837">
    <property type="component" value="Unassembled WGS sequence"/>
</dbReference>
<evidence type="ECO:0000313" key="3">
    <source>
        <dbReference type="Proteomes" id="UP001054837"/>
    </source>
</evidence>
<name>A0AAV4MN93_9ARAC</name>
<evidence type="ECO:0000256" key="1">
    <source>
        <dbReference type="SAM" id="Phobius"/>
    </source>
</evidence>